<evidence type="ECO:0000256" key="1">
    <source>
        <dbReference type="SAM" id="SignalP"/>
    </source>
</evidence>
<evidence type="ECO:0000313" key="2">
    <source>
        <dbReference type="EMBL" id="MBL0389777.1"/>
    </source>
</evidence>
<dbReference type="SUPFAM" id="SSF56935">
    <property type="entry name" value="Porins"/>
    <property type="match status" value="1"/>
</dbReference>
<evidence type="ECO:0000313" key="3">
    <source>
        <dbReference type="Proteomes" id="UP000599109"/>
    </source>
</evidence>
<dbReference type="Gene3D" id="2.40.160.10">
    <property type="entry name" value="Porin"/>
    <property type="match status" value="1"/>
</dbReference>
<dbReference type="AlphaFoldDB" id="A0A937CS71"/>
<comment type="caution">
    <text evidence="2">The sequence shown here is derived from an EMBL/GenBank/DDBJ whole genome shotgun (WGS) entry which is preliminary data.</text>
</comment>
<proteinExistence type="predicted"/>
<dbReference type="RefSeq" id="WP_201672375.1">
    <property type="nucleotide sequence ID" value="NZ_JAEQNE010000001.1"/>
</dbReference>
<organism evidence="2 3">
    <name type="scientific">Ramlibacter monticola</name>
    <dbReference type="NCBI Taxonomy" id="1926872"/>
    <lineage>
        <taxon>Bacteria</taxon>
        <taxon>Pseudomonadati</taxon>
        <taxon>Pseudomonadota</taxon>
        <taxon>Betaproteobacteria</taxon>
        <taxon>Burkholderiales</taxon>
        <taxon>Comamonadaceae</taxon>
        <taxon>Ramlibacter</taxon>
    </lineage>
</organism>
<sequence>MKRVPVLLAAIAAASLVAASARAAGEADDKATQGGWREALNASGSLRGAYWSSTRDLDDEQHIPSASAWLKVAPRFGKAASAHIEGWVRRDGDKSQSQMREAYLDLRQGPVDLRLGQQIIAWGRADELNPTDNLTPRDYTLLVPEASDQRFGTVGARAVWHLGDYALTGAWLPRFRSNIFPIGTTPGVTVTREAPHDAGAALKFERTGRGVEWSVSYYDGLDPNPDLVFAGAGPGGLQLALRNHPIRVLGADVAGVLGRYGLRAEAAYTWTSHDEGPNALVKKPFFYGVAGADRTFDNGTYVNLQYYLRHIAGFSDPNAIADPLQRAIALQSALISNQRDATEHGISLRVSHRWLNDTLEVELLGVISLTRGDNAWRPKLTYALSDSLKLTVGADLFRGGRDTYFGRLRDNSLAYAELKYAF</sequence>
<keyword evidence="3" id="KW-1185">Reference proteome</keyword>
<evidence type="ECO:0008006" key="4">
    <source>
        <dbReference type="Google" id="ProtNLM"/>
    </source>
</evidence>
<dbReference type="Proteomes" id="UP000599109">
    <property type="component" value="Unassembled WGS sequence"/>
</dbReference>
<feature type="chain" id="PRO_5036842940" description="Alginate export domain-containing protein" evidence="1">
    <location>
        <begin position="24"/>
        <end position="422"/>
    </location>
</feature>
<feature type="signal peptide" evidence="1">
    <location>
        <begin position="1"/>
        <end position="23"/>
    </location>
</feature>
<protein>
    <recommendedName>
        <fullName evidence="4">Alginate export domain-containing protein</fullName>
    </recommendedName>
</protein>
<name>A0A937CS71_9BURK</name>
<gene>
    <name evidence="2" type="ORF">JJ685_01340</name>
</gene>
<dbReference type="InterPro" id="IPR023614">
    <property type="entry name" value="Porin_dom_sf"/>
</dbReference>
<reference evidence="2 3" key="1">
    <citation type="journal article" date="2017" name="Int. J. Syst. Evol. Microbiol.">
        <title>Ramlibacter monticola sp. nov., isolated from forest soil.</title>
        <authorList>
            <person name="Chaudhary D.K."/>
            <person name="Kim J."/>
        </authorList>
    </citation>
    <scope>NUCLEOTIDE SEQUENCE [LARGE SCALE GENOMIC DNA]</scope>
    <source>
        <strain evidence="2 3">KACC 19175</strain>
    </source>
</reference>
<dbReference type="EMBL" id="JAEQNE010000001">
    <property type="protein sequence ID" value="MBL0389777.1"/>
    <property type="molecule type" value="Genomic_DNA"/>
</dbReference>
<keyword evidence="1" id="KW-0732">Signal</keyword>
<accession>A0A937CS71</accession>